<sequence>MGQQASKNELVFQHAGAGNVEAIKALHREGASLEVDMLGVLYIIQQKEALTKWLNYFLPMEVRWVNAMNPISCCYIAVKLKALLELAIAIAIGTSNRKLSTDSTLVSSVDKRKFVATVHVFHEIKCTSSVKSILWRPNSISPLQTHTCIQECYRYFIHMCVALSVGAWKTYCPAQSSSALIGDALPFATIPLWKASIEEPMFHQSDPTIIISGKTATLCTRHVRVCECGLTMRHLSITPSPSFDLLITAGTQVKLSPANEGDRQQLQCFYNACRGIRQVRQSSSSHETHVPMVPGPAPAPVPSN</sequence>
<proteinExistence type="predicted"/>
<feature type="compositionally biased region" description="Pro residues" evidence="1">
    <location>
        <begin position="293"/>
        <end position="304"/>
    </location>
</feature>
<comment type="caution">
    <text evidence="2">The sequence shown here is derived from an EMBL/GenBank/DDBJ whole genome shotgun (WGS) entry which is preliminary data.</text>
</comment>
<dbReference type="Proteomes" id="UP001417504">
    <property type="component" value="Unassembled WGS sequence"/>
</dbReference>
<name>A0AAP0K5I0_9MAGN</name>
<organism evidence="2 3">
    <name type="scientific">Stephania japonica</name>
    <dbReference type="NCBI Taxonomy" id="461633"/>
    <lineage>
        <taxon>Eukaryota</taxon>
        <taxon>Viridiplantae</taxon>
        <taxon>Streptophyta</taxon>
        <taxon>Embryophyta</taxon>
        <taxon>Tracheophyta</taxon>
        <taxon>Spermatophyta</taxon>
        <taxon>Magnoliopsida</taxon>
        <taxon>Ranunculales</taxon>
        <taxon>Menispermaceae</taxon>
        <taxon>Menispermoideae</taxon>
        <taxon>Cissampelideae</taxon>
        <taxon>Stephania</taxon>
    </lineage>
</organism>
<gene>
    <name evidence="2" type="ORF">Sjap_006289</name>
</gene>
<evidence type="ECO:0000256" key="1">
    <source>
        <dbReference type="SAM" id="MobiDB-lite"/>
    </source>
</evidence>
<evidence type="ECO:0000313" key="3">
    <source>
        <dbReference type="Proteomes" id="UP001417504"/>
    </source>
</evidence>
<evidence type="ECO:0000313" key="2">
    <source>
        <dbReference type="EMBL" id="KAK9146386.1"/>
    </source>
</evidence>
<protein>
    <submittedName>
        <fullName evidence="2">Uncharacterized protein</fullName>
    </submittedName>
</protein>
<reference evidence="2 3" key="1">
    <citation type="submission" date="2024-01" db="EMBL/GenBank/DDBJ databases">
        <title>Genome assemblies of Stephania.</title>
        <authorList>
            <person name="Yang L."/>
        </authorList>
    </citation>
    <scope>NUCLEOTIDE SEQUENCE [LARGE SCALE GENOMIC DNA]</scope>
    <source>
        <strain evidence="2">QJT</strain>
        <tissue evidence="2">Leaf</tissue>
    </source>
</reference>
<accession>A0AAP0K5I0</accession>
<feature type="region of interest" description="Disordered" evidence="1">
    <location>
        <begin position="281"/>
        <end position="304"/>
    </location>
</feature>
<dbReference type="AlphaFoldDB" id="A0AAP0K5I0"/>
<dbReference type="EMBL" id="JBBNAE010000002">
    <property type="protein sequence ID" value="KAK9146386.1"/>
    <property type="molecule type" value="Genomic_DNA"/>
</dbReference>
<keyword evidence="3" id="KW-1185">Reference proteome</keyword>